<comment type="caution">
    <text evidence="1">The sequence shown here is derived from an EMBL/GenBank/DDBJ whole genome shotgun (WGS) entry which is preliminary data.</text>
</comment>
<accession>A0AA37LTF5</accession>
<sequence length="246" mass="27401">MLPRVLETKLNCEGQVCQVVAARKQAATPPSGLSSRILGIVVSRRFCEMGRSDRSRDAGQTENFIFSGSAYGSSGLLNMWQMPLADFEQRFQQAFNTFWYASATDMFWGGDYPSYSRRSDIIQTLAVVTTNLGPHYVCHWEWFGLAVAVVFLLEGLAIANTVLRFRTRAPDIFGYCEAKGLEQSSALDGLQRAKVLGHIRFQLVDVKGGEDIGRIAFVPRLSGESSERGGQDELGGSRVKFNRYYD</sequence>
<dbReference type="EMBL" id="BPPX01000015">
    <property type="protein sequence ID" value="GJC84730.1"/>
    <property type="molecule type" value="Genomic_DNA"/>
</dbReference>
<reference evidence="1 2" key="1">
    <citation type="submission" date="2021-07" db="EMBL/GenBank/DDBJ databases">
        <title>Genome data of Colletotrichum spaethianum.</title>
        <authorList>
            <person name="Utami Y.D."/>
            <person name="Hiruma K."/>
        </authorList>
    </citation>
    <scope>NUCLEOTIDE SEQUENCE [LARGE SCALE GENOMIC DNA]</scope>
    <source>
        <strain evidence="1 2">MAFF 242679</strain>
    </source>
</reference>
<gene>
    <name evidence="1" type="ORF">ColLi_07568</name>
</gene>
<protein>
    <submittedName>
        <fullName evidence="1">Uncharacterized protein</fullName>
    </submittedName>
</protein>
<name>A0AA37LTF5_9PEZI</name>
<evidence type="ECO:0000313" key="1">
    <source>
        <dbReference type="EMBL" id="GJC84730.1"/>
    </source>
</evidence>
<keyword evidence="2" id="KW-1185">Reference proteome</keyword>
<organism evidence="1 2">
    <name type="scientific">Colletotrichum liriopes</name>
    <dbReference type="NCBI Taxonomy" id="708192"/>
    <lineage>
        <taxon>Eukaryota</taxon>
        <taxon>Fungi</taxon>
        <taxon>Dikarya</taxon>
        <taxon>Ascomycota</taxon>
        <taxon>Pezizomycotina</taxon>
        <taxon>Sordariomycetes</taxon>
        <taxon>Hypocreomycetidae</taxon>
        <taxon>Glomerellales</taxon>
        <taxon>Glomerellaceae</taxon>
        <taxon>Colletotrichum</taxon>
        <taxon>Colletotrichum spaethianum species complex</taxon>
    </lineage>
</organism>
<dbReference type="AlphaFoldDB" id="A0AA37LTF5"/>
<evidence type="ECO:0000313" key="2">
    <source>
        <dbReference type="Proteomes" id="UP001055172"/>
    </source>
</evidence>
<dbReference type="Proteomes" id="UP001055172">
    <property type="component" value="Unassembled WGS sequence"/>
</dbReference>
<proteinExistence type="predicted"/>